<evidence type="ECO:0000256" key="4">
    <source>
        <dbReference type="ARBA" id="ARBA00022530"/>
    </source>
</evidence>
<keyword evidence="8" id="KW-1185">Reference proteome</keyword>
<comment type="similarity">
    <text evidence="2">Belongs to the amelogenin family.</text>
</comment>
<dbReference type="InterPro" id="IPR004116">
    <property type="entry name" value="Amelogenin"/>
</dbReference>
<dbReference type="GO" id="GO:0031214">
    <property type="term" value="P:biomineral tissue development"/>
    <property type="evidence" value="ECO:0007669"/>
    <property type="project" value="UniProtKB-KW"/>
</dbReference>
<dbReference type="Proteomes" id="UP000694567">
    <property type="component" value="Unplaced"/>
</dbReference>
<feature type="region of interest" description="Disordered" evidence="6">
    <location>
        <begin position="96"/>
        <end position="132"/>
    </location>
</feature>
<keyword evidence="4" id="KW-0272">Extracellular matrix</keyword>
<evidence type="ECO:0000256" key="1">
    <source>
        <dbReference type="ARBA" id="ARBA00004498"/>
    </source>
</evidence>
<evidence type="ECO:0000256" key="5">
    <source>
        <dbReference type="ARBA" id="ARBA00022591"/>
    </source>
</evidence>
<evidence type="ECO:0008006" key="9">
    <source>
        <dbReference type="Google" id="ProtNLM"/>
    </source>
</evidence>
<evidence type="ECO:0000256" key="6">
    <source>
        <dbReference type="SAM" id="MobiDB-lite"/>
    </source>
</evidence>
<organism evidence="7 8">
    <name type="scientific">Bubo bubo</name>
    <name type="common">Eurasian eagle-owl</name>
    <name type="synonym">Strix bubo</name>
    <dbReference type="NCBI Taxonomy" id="30461"/>
    <lineage>
        <taxon>Eukaryota</taxon>
        <taxon>Metazoa</taxon>
        <taxon>Chordata</taxon>
        <taxon>Craniata</taxon>
        <taxon>Vertebrata</taxon>
        <taxon>Euteleostomi</taxon>
        <taxon>Archelosauria</taxon>
        <taxon>Archosauria</taxon>
        <taxon>Dinosauria</taxon>
        <taxon>Saurischia</taxon>
        <taxon>Theropoda</taxon>
        <taxon>Coelurosauria</taxon>
        <taxon>Aves</taxon>
        <taxon>Neognathae</taxon>
        <taxon>Neoaves</taxon>
        <taxon>Telluraves</taxon>
        <taxon>Strigiformes</taxon>
        <taxon>Strigidae</taxon>
        <taxon>Bubo</taxon>
    </lineage>
</organism>
<protein>
    <recommendedName>
        <fullName evidence="9">Amelogenin</fullName>
    </recommendedName>
</protein>
<comment type="subcellular location">
    <subcellularLocation>
        <location evidence="1">Secreted</location>
        <location evidence="1">Extracellular space</location>
        <location evidence="1">Extracellular matrix</location>
    </subcellularLocation>
</comment>
<reference evidence="7" key="1">
    <citation type="submission" date="2025-08" db="UniProtKB">
        <authorList>
            <consortium name="Ensembl"/>
        </authorList>
    </citation>
    <scope>IDENTIFICATION</scope>
</reference>
<evidence type="ECO:0000256" key="2">
    <source>
        <dbReference type="ARBA" id="ARBA00010383"/>
    </source>
</evidence>
<dbReference type="PANTHER" id="PTHR46794:SF2">
    <property type="entry name" value="AMELOGENIN, X ISOFORM"/>
    <property type="match status" value="1"/>
</dbReference>
<dbReference type="PANTHER" id="PTHR46794">
    <property type="entry name" value="AMELOGENIN, Y ISOFORM"/>
    <property type="match status" value="1"/>
</dbReference>
<proteinExistence type="inferred from homology"/>
<name>A0A8C0E931_BUBBB</name>
<sequence>MVSQMDETSGITFQFFPAFLCIHKISITDRLAQILTAYKYVCRGVLLLHYWLHHQPTSPAVQQHPQMQSLPPLQHPLFMALQHHLMNSPGCIQFHQPTLPKPAQTAQLQAGEQPNLPEQPQRPVNPSQLMQPQQLKNPHLSTYPMNLLPHLLLDMPLGSQQSTDKKKQEEVI</sequence>
<reference evidence="7" key="2">
    <citation type="submission" date="2025-09" db="UniProtKB">
        <authorList>
            <consortium name="Ensembl"/>
        </authorList>
    </citation>
    <scope>IDENTIFICATION</scope>
</reference>
<evidence type="ECO:0000313" key="7">
    <source>
        <dbReference type="Ensembl" id="ENSBOBP00000000261.1"/>
    </source>
</evidence>
<keyword evidence="3" id="KW-0964">Secreted</keyword>
<dbReference type="SMART" id="SM00818">
    <property type="entry name" value="Amelogenin"/>
    <property type="match status" value="1"/>
</dbReference>
<keyword evidence="5" id="KW-0091">Biomineralization</keyword>
<dbReference type="GO" id="GO:0030345">
    <property type="term" value="F:structural constituent of tooth enamel"/>
    <property type="evidence" value="ECO:0007669"/>
    <property type="project" value="TreeGrafter"/>
</dbReference>
<dbReference type="Pfam" id="PF02948">
    <property type="entry name" value="Amelogenin"/>
    <property type="match status" value="1"/>
</dbReference>
<evidence type="ECO:0000256" key="3">
    <source>
        <dbReference type="ARBA" id="ARBA00022525"/>
    </source>
</evidence>
<evidence type="ECO:0000313" key="8">
    <source>
        <dbReference type="Proteomes" id="UP000694567"/>
    </source>
</evidence>
<dbReference type="AlphaFoldDB" id="A0A8C0E931"/>
<accession>A0A8C0E931</accession>
<feature type="compositionally biased region" description="Polar residues" evidence="6">
    <location>
        <begin position="104"/>
        <end position="132"/>
    </location>
</feature>
<dbReference type="Ensembl" id="ENSBOBT00000000265.1">
    <property type="protein sequence ID" value="ENSBOBP00000000261.1"/>
    <property type="gene ID" value="ENSBOBG00000000236.1"/>
</dbReference>